<evidence type="ECO:0000256" key="1">
    <source>
        <dbReference type="SAM" id="MobiDB-lite"/>
    </source>
</evidence>
<dbReference type="OrthoDB" id="10489111at2759"/>
<name>A0A2P5D387_PARAD</name>
<protein>
    <submittedName>
        <fullName evidence="2">Uncharacterized protein</fullName>
    </submittedName>
</protein>
<reference evidence="3" key="1">
    <citation type="submission" date="2016-06" db="EMBL/GenBank/DDBJ databases">
        <title>Parallel loss of symbiosis genes in relatives of nitrogen-fixing non-legume Parasponia.</title>
        <authorList>
            <person name="Van Velzen R."/>
            <person name="Holmer R."/>
            <person name="Bu F."/>
            <person name="Rutten L."/>
            <person name="Van Zeijl A."/>
            <person name="Liu W."/>
            <person name="Santuari L."/>
            <person name="Cao Q."/>
            <person name="Sharma T."/>
            <person name="Shen D."/>
            <person name="Roswanjaya Y."/>
            <person name="Wardhani T."/>
            <person name="Kalhor M.S."/>
            <person name="Jansen J."/>
            <person name="Van den Hoogen J."/>
            <person name="Gungor B."/>
            <person name="Hartog M."/>
            <person name="Hontelez J."/>
            <person name="Verver J."/>
            <person name="Yang W.-C."/>
            <person name="Schijlen E."/>
            <person name="Repin R."/>
            <person name="Schilthuizen M."/>
            <person name="Schranz E."/>
            <person name="Heidstra R."/>
            <person name="Miyata K."/>
            <person name="Fedorova E."/>
            <person name="Kohlen W."/>
            <person name="Bisseling T."/>
            <person name="Smit S."/>
            <person name="Geurts R."/>
        </authorList>
    </citation>
    <scope>NUCLEOTIDE SEQUENCE [LARGE SCALE GENOMIC DNA]</scope>
    <source>
        <strain evidence="3">cv. WU1-14</strain>
    </source>
</reference>
<evidence type="ECO:0000313" key="3">
    <source>
        <dbReference type="Proteomes" id="UP000237105"/>
    </source>
</evidence>
<comment type="caution">
    <text evidence="2">The sequence shown here is derived from an EMBL/GenBank/DDBJ whole genome shotgun (WGS) entry which is preliminary data.</text>
</comment>
<accession>A0A2P5D387</accession>
<keyword evidence="3" id="KW-1185">Reference proteome</keyword>
<dbReference type="EMBL" id="JXTB01000069">
    <property type="protein sequence ID" value="PON67725.1"/>
    <property type="molecule type" value="Genomic_DNA"/>
</dbReference>
<gene>
    <name evidence="2" type="ORF">PanWU01x14_101490</name>
</gene>
<sequence length="83" mass="9144">MFNHFHIRRKAIPEKITVNGLNPLVFSAEATNSDPREGSQIPSRSPSIHHLPQPNVLTTSTATWLIPPPATHQIPPPSQKHTG</sequence>
<dbReference type="Proteomes" id="UP000237105">
    <property type="component" value="Unassembled WGS sequence"/>
</dbReference>
<feature type="region of interest" description="Disordered" evidence="1">
    <location>
        <begin position="29"/>
        <end position="54"/>
    </location>
</feature>
<dbReference type="AlphaFoldDB" id="A0A2P5D387"/>
<evidence type="ECO:0000313" key="2">
    <source>
        <dbReference type="EMBL" id="PON67725.1"/>
    </source>
</evidence>
<organism evidence="2 3">
    <name type="scientific">Parasponia andersonii</name>
    <name type="common">Sponia andersonii</name>
    <dbReference type="NCBI Taxonomy" id="3476"/>
    <lineage>
        <taxon>Eukaryota</taxon>
        <taxon>Viridiplantae</taxon>
        <taxon>Streptophyta</taxon>
        <taxon>Embryophyta</taxon>
        <taxon>Tracheophyta</taxon>
        <taxon>Spermatophyta</taxon>
        <taxon>Magnoliopsida</taxon>
        <taxon>eudicotyledons</taxon>
        <taxon>Gunneridae</taxon>
        <taxon>Pentapetalae</taxon>
        <taxon>rosids</taxon>
        <taxon>fabids</taxon>
        <taxon>Rosales</taxon>
        <taxon>Cannabaceae</taxon>
        <taxon>Parasponia</taxon>
    </lineage>
</organism>
<proteinExistence type="predicted"/>